<evidence type="ECO:0000313" key="2">
    <source>
        <dbReference type="EMBL" id="SMC10188.1"/>
    </source>
</evidence>
<dbReference type="OrthoDB" id="5349245at2"/>
<evidence type="ECO:0000313" key="3">
    <source>
        <dbReference type="Proteomes" id="UP000192602"/>
    </source>
</evidence>
<feature type="transmembrane region" description="Helical" evidence="1">
    <location>
        <begin position="7"/>
        <end position="29"/>
    </location>
</feature>
<keyword evidence="1" id="KW-1133">Transmembrane helix</keyword>
<sequence length="172" mass="20458">MKKLLKWIAYLLLFVLFFIIFTPKTRLYYGLEKALYPSQIIVSDEKIRETPVSLHIENGKLFFKDIEMGEFEHIAIYPDIFFNLLKIEHFQKNREISLLPNITLTNLTIFYTPFYPIKAWIKGKSSLGSIKGYVNLRQRRVQIDLFASKLPGQLQSLMKKIKEGQYRYEYSY</sequence>
<keyword evidence="1" id="KW-0472">Membrane</keyword>
<name>A0A1W1WV42_9BACT</name>
<keyword evidence="3" id="KW-1185">Reference proteome</keyword>
<keyword evidence="1" id="KW-0812">Transmembrane</keyword>
<dbReference type="AlphaFoldDB" id="A0A1W1WV42"/>
<evidence type="ECO:0000256" key="1">
    <source>
        <dbReference type="SAM" id="Phobius"/>
    </source>
</evidence>
<proteinExistence type="predicted"/>
<organism evidence="2 3">
    <name type="scientific">Nitratiruptor tergarcus DSM 16512</name>
    <dbReference type="NCBI Taxonomy" id="1069081"/>
    <lineage>
        <taxon>Bacteria</taxon>
        <taxon>Pseudomonadati</taxon>
        <taxon>Campylobacterota</taxon>
        <taxon>Epsilonproteobacteria</taxon>
        <taxon>Nautiliales</taxon>
        <taxon>Nitratiruptoraceae</taxon>
        <taxon>Nitratiruptor</taxon>
    </lineage>
</organism>
<dbReference type="EMBL" id="FWWZ01000002">
    <property type="protein sequence ID" value="SMC10188.1"/>
    <property type="molecule type" value="Genomic_DNA"/>
</dbReference>
<protein>
    <submittedName>
        <fullName evidence="2">Uncharacterized protein</fullName>
    </submittedName>
</protein>
<accession>A0A1W1WV42</accession>
<reference evidence="3" key="1">
    <citation type="submission" date="2017-04" db="EMBL/GenBank/DDBJ databases">
        <authorList>
            <person name="Varghese N."/>
            <person name="Submissions S."/>
        </authorList>
    </citation>
    <scope>NUCLEOTIDE SEQUENCE [LARGE SCALE GENOMIC DNA]</scope>
    <source>
        <strain evidence="3">DSM 16512</strain>
    </source>
</reference>
<gene>
    <name evidence="2" type="ORF">SAMN05660197_2030</name>
</gene>
<dbReference type="Proteomes" id="UP000192602">
    <property type="component" value="Unassembled WGS sequence"/>
</dbReference>
<dbReference type="RefSeq" id="WP_084276644.1">
    <property type="nucleotide sequence ID" value="NZ_AP026672.1"/>
</dbReference>
<dbReference type="STRING" id="1069081.SAMN05660197_2030"/>